<evidence type="ECO:0000313" key="7">
    <source>
        <dbReference type="Proteomes" id="UP000603940"/>
    </source>
</evidence>
<dbReference type="EMBL" id="JACTUZ010000071">
    <property type="protein sequence ID" value="MBC9178317.1"/>
    <property type="molecule type" value="Genomic_DNA"/>
</dbReference>
<dbReference type="PROSITE" id="PS00061">
    <property type="entry name" value="ADH_SHORT"/>
    <property type="match status" value="1"/>
</dbReference>
<sequence length="241" mass="24452">MSLALVTGAASGIGRATARCLADAGHALLLCDRDEAGLAAVATETDGMVLPLDLLDLTAVRARAAEVVRQHGRLHALVCCAGISGHGIPFAQVDEAAWDAMLGTHAKGHFFLIQALLPALAPGAAVVIVSSLFALRGSPNMPHYTVAKGALIGMARALAVELGPAGIRVNAVAPGLIRTPMTEHSASGDAAFFARREAATPLRRLATPRDVAESIAFLASPAAASLTGQVLSPSGGEAFTG</sequence>
<feature type="transmembrane region" description="Helical" evidence="4">
    <location>
        <begin position="111"/>
        <end position="135"/>
    </location>
</feature>
<name>A0ABR7R9Q8_9PROT</name>
<dbReference type="SMART" id="SM00822">
    <property type="entry name" value="PKS_KR"/>
    <property type="match status" value="1"/>
</dbReference>
<dbReference type="CDD" id="cd05233">
    <property type="entry name" value="SDR_c"/>
    <property type="match status" value="1"/>
</dbReference>
<dbReference type="PANTHER" id="PTHR24321:SF8">
    <property type="entry name" value="ESTRADIOL 17-BETA-DEHYDROGENASE 8-RELATED"/>
    <property type="match status" value="1"/>
</dbReference>
<dbReference type="Proteomes" id="UP000603940">
    <property type="component" value="Unassembled WGS sequence"/>
</dbReference>
<evidence type="ECO:0000256" key="1">
    <source>
        <dbReference type="ARBA" id="ARBA00006484"/>
    </source>
</evidence>
<comment type="caution">
    <text evidence="6">The sequence shown here is derived from an EMBL/GenBank/DDBJ whole genome shotgun (WGS) entry which is preliminary data.</text>
</comment>
<keyword evidence="4" id="KW-1133">Transmembrane helix</keyword>
<evidence type="ECO:0000256" key="3">
    <source>
        <dbReference type="ARBA" id="ARBA00023027"/>
    </source>
</evidence>
<protein>
    <submittedName>
        <fullName evidence="6">SDR family oxidoreductase</fullName>
    </submittedName>
</protein>
<dbReference type="InterPro" id="IPR002347">
    <property type="entry name" value="SDR_fam"/>
</dbReference>
<keyword evidence="4" id="KW-0812">Transmembrane</keyword>
<organism evidence="6 7">
    <name type="scientific">Pseudoroseomonas ludipueritiae</name>
    <dbReference type="NCBI Taxonomy" id="198093"/>
    <lineage>
        <taxon>Bacteria</taxon>
        <taxon>Pseudomonadati</taxon>
        <taxon>Pseudomonadota</taxon>
        <taxon>Alphaproteobacteria</taxon>
        <taxon>Acetobacterales</taxon>
        <taxon>Acetobacteraceae</taxon>
        <taxon>Pseudoroseomonas</taxon>
    </lineage>
</organism>
<dbReference type="InterPro" id="IPR057326">
    <property type="entry name" value="KR_dom"/>
</dbReference>
<keyword evidence="4" id="KW-0472">Membrane</keyword>
<gene>
    <name evidence="6" type="ORF">IBL25_15325</name>
</gene>
<dbReference type="RefSeq" id="WP_187779418.1">
    <property type="nucleotide sequence ID" value="NZ_JACTUZ010000071.1"/>
</dbReference>
<reference evidence="6 7" key="1">
    <citation type="journal article" date="2009" name="Int. J. Syst. Evol. Microbiol.">
        <title>Transfer of Teichococcus ludipueritiae and Muricoccus roseus to the genus Roseomonas, as Roseomonas ludipueritiae comb. nov. and Roseomonas rosea comb. nov., respectively, and emended description of the genus Roseomonas.</title>
        <authorList>
            <person name="Sanchez-Porro C."/>
            <person name="Gallego V."/>
            <person name="Busse H.J."/>
            <person name="Kampfer P."/>
            <person name="Ventosa A."/>
        </authorList>
    </citation>
    <scope>NUCLEOTIDE SEQUENCE [LARGE SCALE GENOMIC DNA]</scope>
    <source>
        <strain evidence="6 7">DSM 14915</strain>
    </source>
</reference>
<dbReference type="PANTHER" id="PTHR24321">
    <property type="entry name" value="DEHYDROGENASES, SHORT CHAIN"/>
    <property type="match status" value="1"/>
</dbReference>
<feature type="domain" description="Ketoreductase" evidence="5">
    <location>
        <begin position="2"/>
        <end position="175"/>
    </location>
</feature>
<evidence type="ECO:0000313" key="6">
    <source>
        <dbReference type="EMBL" id="MBC9178317.1"/>
    </source>
</evidence>
<evidence type="ECO:0000256" key="2">
    <source>
        <dbReference type="ARBA" id="ARBA00023002"/>
    </source>
</evidence>
<accession>A0ABR7R9Q8</accession>
<dbReference type="SUPFAM" id="SSF51735">
    <property type="entry name" value="NAD(P)-binding Rossmann-fold domains"/>
    <property type="match status" value="1"/>
</dbReference>
<dbReference type="InterPro" id="IPR036291">
    <property type="entry name" value="NAD(P)-bd_dom_sf"/>
</dbReference>
<keyword evidence="3" id="KW-0520">NAD</keyword>
<dbReference type="InterPro" id="IPR020904">
    <property type="entry name" value="Sc_DH/Rdtase_CS"/>
</dbReference>
<evidence type="ECO:0000256" key="4">
    <source>
        <dbReference type="SAM" id="Phobius"/>
    </source>
</evidence>
<keyword evidence="7" id="KW-1185">Reference proteome</keyword>
<evidence type="ECO:0000259" key="5">
    <source>
        <dbReference type="SMART" id="SM00822"/>
    </source>
</evidence>
<dbReference type="Gene3D" id="3.40.50.720">
    <property type="entry name" value="NAD(P)-binding Rossmann-like Domain"/>
    <property type="match status" value="1"/>
</dbReference>
<keyword evidence="2" id="KW-0560">Oxidoreductase</keyword>
<dbReference type="Pfam" id="PF13561">
    <property type="entry name" value="adh_short_C2"/>
    <property type="match status" value="1"/>
</dbReference>
<comment type="similarity">
    <text evidence="1">Belongs to the short-chain dehydrogenases/reductases (SDR) family.</text>
</comment>
<proteinExistence type="inferred from homology"/>
<dbReference type="PRINTS" id="PR00081">
    <property type="entry name" value="GDHRDH"/>
</dbReference>